<evidence type="ECO:0000313" key="3">
    <source>
        <dbReference type="Proteomes" id="UP001596380"/>
    </source>
</evidence>
<evidence type="ECO:0000313" key="2">
    <source>
        <dbReference type="EMBL" id="MFC6879647.1"/>
    </source>
</evidence>
<sequence length="63" mass="7223">MRLTIPVMAPAVATWHLGAPKGHYLLNPTPRLAHQPDRKDQDRTQQIQHGWIKQHVKLSREPG</sequence>
<gene>
    <name evidence="2" type="ORF">ACFQKB_07695</name>
</gene>
<name>A0ABW2CCX2_9ACTN</name>
<feature type="region of interest" description="Disordered" evidence="1">
    <location>
        <begin position="29"/>
        <end position="63"/>
    </location>
</feature>
<comment type="caution">
    <text evidence="2">The sequence shown here is derived from an EMBL/GenBank/DDBJ whole genome shotgun (WGS) entry which is preliminary data.</text>
</comment>
<reference evidence="3" key="1">
    <citation type="journal article" date="2019" name="Int. J. Syst. Evol. Microbiol.">
        <title>The Global Catalogue of Microorganisms (GCM) 10K type strain sequencing project: providing services to taxonomists for standard genome sequencing and annotation.</title>
        <authorList>
            <consortium name="The Broad Institute Genomics Platform"/>
            <consortium name="The Broad Institute Genome Sequencing Center for Infectious Disease"/>
            <person name="Wu L."/>
            <person name="Ma J."/>
        </authorList>
    </citation>
    <scope>NUCLEOTIDE SEQUENCE [LARGE SCALE GENOMIC DNA]</scope>
    <source>
        <strain evidence="3">JCM 3369</strain>
    </source>
</reference>
<organism evidence="2 3">
    <name type="scientific">Actinomadura yumaensis</name>
    <dbReference type="NCBI Taxonomy" id="111807"/>
    <lineage>
        <taxon>Bacteria</taxon>
        <taxon>Bacillati</taxon>
        <taxon>Actinomycetota</taxon>
        <taxon>Actinomycetes</taxon>
        <taxon>Streptosporangiales</taxon>
        <taxon>Thermomonosporaceae</taxon>
        <taxon>Actinomadura</taxon>
    </lineage>
</organism>
<accession>A0ABW2CCX2</accession>
<evidence type="ECO:0000256" key="1">
    <source>
        <dbReference type="SAM" id="MobiDB-lite"/>
    </source>
</evidence>
<dbReference type="Proteomes" id="UP001596380">
    <property type="component" value="Unassembled WGS sequence"/>
</dbReference>
<proteinExistence type="predicted"/>
<keyword evidence="3" id="KW-1185">Reference proteome</keyword>
<feature type="compositionally biased region" description="Basic and acidic residues" evidence="1">
    <location>
        <begin position="34"/>
        <end position="43"/>
    </location>
</feature>
<dbReference type="EMBL" id="JBHSXS010000003">
    <property type="protein sequence ID" value="MFC6879647.1"/>
    <property type="molecule type" value="Genomic_DNA"/>
</dbReference>
<protein>
    <submittedName>
        <fullName evidence="2">Uncharacterized protein</fullName>
    </submittedName>
</protein>